<proteinExistence type="predicted"/>
<keyword evidence="6" id="KW-0862">Zinc</keyword>
<accession>A0A9P6DTX4</accession>
<keyword evidence="5 8" id="KW-0863">Zinc-finger</keyword>
<keyword evidence="14" id="KW-1185">Reference proteome</keyword>
<dbReference type="EMBL" id="MU129006">
    <property type="protein sequence ID" value="KAF9511043.1"/>
    <property type="molecule type" value="Genomic_DNA"/>
</dbReference>
<dbReference type="SUPFAM" id="SSF48065">
    <property type="entry name" value="DBL homology domain (DH-domain)"/>
    <property type="match status" value="1"/>
</dbReference>
<sequence length="943" mass="104328">MEIWESENTYVNGLDIVYSHFLEPLMSSLSHPSPLLTRNELTTIFSNFIDIWNLHRSLCSHLRALFVPDVPNNPHVATTPETTTYHDQPQTINPAGPTATPGSTSIKIPNLYDFSQILLSHFPYLSMYNPYVTAFPSALSLLTALSTPPPSYLQSSSRPAQSGSGLNGYDPAFALWLKDREADPLCRRLKLRDWMLTIIQRCPRYLLLVKDLIACPSASGPEHPALLEVQALLTRITDTLNASLHSHSLILSLISLQRATPNLPFPLIAPGRTLLRRSTLIKVDRGSDRRVRDVLLFSDCLLWISRGGEREDWGVWSEWANTSVGLGLVGSTDSRLTPTESMLPEPINRRDGKNRLLGLGHSTRHSGVPRTGRTRSRSDADVILSSPIRPTTSRKMLPSPPMSMLRGAVGRDEGAEERWWYRGNAELLDIDVVMSPVVAAPDEERMFEVMSPEGSFALYAASREERDEWVAAIRAAKTARLASLQVTHPDSTLTSSTSNTHLRRALQAVPHDPSIASSASGELSTPVGKGTDQKRPIAERRRNVDHFVPAIWVPDQKAEACMRCQDRFNWSRRRHHCRLCGRVVCASCSERTFYITDSSERTRAPTPARACNACYETVFPLLRVPSAHNASTGSHPPVDVPQSITSSLSMPSLALAIPPITTPHLPSLSSFGGPFSKSSLFNRSSHTILNPPSLTRSRSTTSTVSESGLTSGPVTIEDENTAWQTPSPTEQKDCVLPDPELQLAEGVPYAETVSKDRDNKLPRRDESDRMGAPRCVRVDNNSKDSLQYKDQESASKMRDLDLDPDHHHTHYREYIGLGTKVRSRRPSPPVAGWPTGAAAVEGARTRAKFPPHIPTIEEDESARESARSRGGNALPAMDVRLPNRVSIAPFPTQMPSSLGARRTCYGSNASARNWKGTPVQPSPWWQCSPGGVWELMGFQQYSH</sequence>
<dbReference type="PANTHER" id="PTHR12673">
    <property type="entry name" value="FACIOGENITAL DYSPLASIA PROTEIN"/>
    <property type="match status" value="1"/>
</dbReference>
<evidence type="ECO:0000259" key="11">
    <source>
        <dbReference type="PROSITE" id="PS50010"/>
    </source>
</evidence>
<dbReference type="InterPro" id="IPR011011">
    <property type="entry name" value="Znf_FYVE_PHD"/>
</dbReference>
<dbReference type="AlphaFoldDB" id="A0A9P6DTX4"/>
<feature type="region of interest" description="Disordered" evidence="9">
    <location>
        <begin position="691"/>
        <end position="803"/>
    </location>
</feature>
<dbReference type="InterPro" id="IPR051092">
    <property type="entry name" value="FYVE_RhoGEF_PH"/>
</dbReference>
<dbReference type="SUPFAM" id="SSF50729">
    <property type="entry name" value="PH domain-like"/>
    <property type="match status" value="1"/>
</dbReference>
<dbReference type="OrthoDB" id="660555at2759"/>
<dbReference type="PROSITE" id="PS50178">
    <property type="entry name" value="ZF_FYVE"/>
    <property type="match status" value="1"/>
</dbReference>
<keyword evidence="7" id="KW-0206">Cytoskeleton</keyword>
<gene>
    <name evidence="13" type="ORF">BS47DRAFT_1207623</name>
</gene>
<evidence type="ECO:0000256" key="5">
    <source>
        <dbReference type="ARBA" id="ARBA00022771"/>
    </source>
</evidence>
<protein>
    <submittedName>
        <fullName evidence="13">Uncharacterized protein</fullName>
    </submittedName>
</protein>
<evidence type="ECO:0000313" key="14">
    <source>
        <dbReference type="Proteomes" id="UP000886523"/>
    </source>
</evidence>
<dbReference type="PROSITE" id="PS50003">
    <property type="entry name" value="PH_DOMAIN"/>
    <property type="match status" value="1"/>
</dbReference>
<dbReference type="Proteomes" id="UP000886523">
    <property type="component" value="Unassembled WGS sequence"/>
</dbReference>
<name>A0A9P6DTX4_9AGAM</name>
<evidence type="ECO:0000256" key="4">
    <source>
        <dbReference type="ARBA" id="ARBA00022723"/>
    </source>
</evidence>
<feature type="compositionally biased region" description="Low complexity" evidence="9">
    <location>
        <begin position="693"/>
        <end position="707"/>
    </location>
</feature>
<dbReference type="Gene3D" id="1.20.900.10">
    <property type="entry name" value="Dbl homology (DH) domain"/>
    <property type="match status" value="1"/>
</dbReference>
<evidence type="ECO:0000256" key="3">
    <source>
        <dbReference type="ARBA" id="ARBA00022658"/>
    </source>
</evidence>
<comment type="subcellular location">
    <subcellularLocation>
        <location evidence="1">Cytoplasm</location>
        <location evidence="1">Cytoskeleton</location>
    </subcellularLocation>
</comment>
<dbReference type="GO" id="GO:0005085">
    <property type="term" value="F:guanyl-nucleotide exchange factor activity"/>
    <property type="evidence" value="ECO:0007669"/>
    <property type="project" value="UniProtKB-KW"/>
</dbReference>
<evidence type="ECO:0000256" key="7">
    <source>
        <dbReference type="ARBA" id="ARBA00023212"/>
    </source>
</evidence>
<feature type="compositionally biased region" description="Basic and acidic residues" evidence="9">
    <location>
        <begin position="753"/>
        <end position="803"/>
    </location>
</feature>
<evidence type="ECO:0000259" key="10">
    <source>
        <dbReference type="PROSITE" id="PS50003"/>
    </source>
</evidence>
<evidence type="ECO:0000256" key="8">
    <source>
        <dbReference type="PROSITE-ProRule" id="PRU00091"/>
    </source>
</evidence>
<feature type="region of interest" description="Disordered" evidence="9">
    <location>
        <begin position="335"/>
        <end position="377"/>
    </location>
</feature>
<keyword evidence="2" id="KW-0963">Cytoplasm</keyword>
<dbReference type="GO" id="GO:0005856">
    <property type="term" value="C:cytoskeleton"/>
    <property type="evidence" value="ECO:0007669"/>
    <property type="project" value="UniProtKB-SubCell"/>
</dbReference>
<evidence type="ECO:0000256" key="2">
    <source>
        <dbReference type="ARBA" id="ARBA00022490"/>
    </source>
</evidence>
<evidence type="ECO:0000313" key="13">
    <source>
        <dbReference type="EMBL" id="KAF9511043.1"/>
    </source>
</evidence>
<dbReference type="InterPro" id="IPR035899">
    <property type="entry name" value="DBL_dom_sf"/>
</dbReference>
<dbReference type="GO" id="GO:0008270">
    <property type="term" value="F:zinc ion binding"/>
    <property type="evidence" value="ECO:0007669"/>
    <property type="project" value="UniProtKB-KW"/>
</dbReference>
<feature type="region of interest" description="Disordered" evidence="9">
    <location>
        <begin position="510"/>
        <end position="536"/>
    </location>
</feature>
<feature type="domain" description="PH" evidence="10">
    <location>
        <begin position="444"/>
        <end position="478"/>
    </location>
</feature>
<feature type="domain" description="DH" evidence="11">
    <location>
        <begin position="1"/>
        <end position="243"/>
    </location>
</feature>
<comment type="caution">
    <text evidence="13">The sequence shown here is derived from an EMBL/GenBank/DDBJ whole genome shotgun (WGS) entry which is preliminary data.</text>
</comment>
<dbReference type="Pfam" id="PF00621">
    <property type="entry name" value="RhoGEF"/>
    <property type="match status" value="1"/>
</dbReference>
<dbReference type="InterPro" id="IPR000219">
    <property type="entry name" value="DH_dom"/>
</dbReference>
<dbReference type="Gene3D" id="2.30.29.30">
    <property type="entry name" value="Pleckstrin-homology domain (PH domain)/Phosphotyrosine-binding domain (PTB)"/>
    <property type="match status" value="1"/>
</dbReference>
<feature type="domain" description="FYVE-type" evidence="12">
    <location>
        <begin position="555"/>
        <end position="619"/>
    </location>
</feature>
<dbReference type="SMART" id="SM00325">
    <property type="entry name" value="RhoGEF"/>
    <property type="match status" value="1"/>
</dbReference>
<dbReference type="InterPro" id="IPR017455">
    <property type="entry name" value="Znf_FYVE-rel"/>
</dbReference>
<keyword evidence="3" id="KW-0344">Guanine-nucleotide releasing factor</keyword>
<dbReference type="InterPro" id="IPR000306">
    <property type="entry name" value="Znf_FYVE"/>
</dbReference>
<dbReference type="PROSITE" id="PS50010">
    <property type="entry name" value="DH_2"/>
    <property type="match status" value="1"/>
</dbReference>
<dbReference type="Pfam" id="PF01363">
    <property type="entry name" value="FYVE"/>
    <property type="match status" value="1"/>
</dbReference>
<dbReference type="InterPro" id="IPR011993">
    <property type="entry name" value="PH-like_dom_sf"/>
</dbReference>
<keyword evidence="4" id="KW-0479">Metal-binding</keyword>
<dbReference type="PANTHER" id="PTHR12673:SF270">
    <property type="entry name" value="FYVE-TYPE DOMAIN-CONTAINING PROTEIN"/>
    <property type="match status" value="1"/>
</dbReference>
<dbReference type="InterPro" id="IPR001849">
    <property type="entry name" value="PH_domain"/>
</dbReference>
<reference evidence="13" key="1">
    <citation type="journal article" date="2020" name="Nat. Commun.">
        <title>Large-scale genome sequencing of mycorrhizal fungi provides insights into the early evolution of symbiotic traits.</title>
        <authorList>
            <person name="Miyauchi S."/>
            <person name="Kiss E."/>
            <person name="Kuo A."/>
            <person name="Drula E."/>
            <person name="Kohler A."/>
            <person name="Sanchez-Garcia M."/>
            <person name="Morin E."/>
            <person name="Andreopoulos B."/>
            <person name="Barry K.W."/>
            <person name="Bonito G."/>
            <person name="Buee M."/>
            <person name="Carver A."/>
            <person name="Chen C."/>
            <person name="Cichocki N."/>
            <person name="Clum A."/>
            <person name="Culley D."/>
            <person name="Crous P.W."/>
            <person name="Fauchery L."/>
            <person name="Girlanda M."/>
            <person name="Hayes R.D."/>
            <person name="Keri Z."/>
            <person name="LaButti K."/>
            <person name="Lipzen A."/>
            <person name="Lombard V."/>
            <person name="Magnuson J."/>
            <person name="Maillard F."/>
            <person name="Murat C."/>
            <person name="Nolan M."/>
            <person name="Ohm R.A."/>
            <person name="Pangilinan J."/>
            <person name="Pereira M.F."/>
            <person name="Perotto S."/>
            <person name="Peter M."/>
            <person name="Pfister S."/>
            <person name="Riley R."/>
            <person name="Sitrit Y."/>
            <person name="Stielow J.B."/>
            <person name="Szollosi G."/>
            <person name="Zifcakova L."/>
            <person name="Stursova M."/>
            <person name="Spatafora J.W."/>
            <person name="Tedersoo L."/>
            <person name="Vaario L.M."/>
            <person name="Yamada A."/>
            <person name="Yan M."/>
            <person name="Wang P."/>
            <person name="Xu J."/>
            <person name="Bruns T."/>
            <person name="Baldrian P."/>
            <person name="Vilgalys R."/>
            <person name="Dunand C."/>
            <person name="Henrissat B."/>
            <person name="Grigoriev I.V."/>
            <person name="Hibbett D."/>
            <person name="Nagy L.G."/>
            <person name="Martin F.M."/>
        </authorList>
    </citation>
    <scope>NUCLEOTIDE SEQUENCE</scope>
    <source>
        <strain evidence="13">UP504</strain>
    </source>
</reference>
<dbReference type="Gene3D" id="3.30.40.10">
    <property type="entry name" value="Zinc/RING finger domain, C3HC4 (zinc finger)"/>
    <property type="match status" value="1"/>
</dbReference>
<evidence type="ECO:0000256" key="1">
    <source>
        <dbReference type="ARBA" id="ARBA00004245"/>
    </source>
</evidence>
<evidence type="ECO:0000256" key="9">
    <source>
        <dbReference type="SAM" id="MobiDB-lite"/>
    </source>
</evidence>
<dbReference type="SUPFAM" id="SSF57903">
    <property type="entry name" value="FYVE/PHD zinc finger"/>
    <property type="match status" value="1"/>
</dbReference>
<evidence type="ECO:0000259" key="12">
    <source>
        <dbReference type="PROSITE" id="PS50178"/>
    </source>
</evidence>
<dbReference type="SMART" id="SM00064">
    <property type="entry name" value="FYVE"/>
    <property type="match status" value="1"/>
</dbReference>
<dbReference type="GO" id="GO:0005737">
    <property type="term" value="C:cytoplasm"/>
    <property type="evidence" value="ECO:0007669"/>
    <property type="project" value="TreeGrafter"/>
</dbReference>
<organism evidence="13 14">
    <name type="scientific">Hydnum rufescens UP504</name>
    <dbReference type="NCBI Taxonomy" id="1448309"/>
    <lineage>
        <taxon>Eukaryota</taxon>
        <taxon>Fungi</taxon>
        <taxon>Dikarya</taxon>
        <taxon>Basidiomycota</taxon>
        <taxon>Agaricomycotina</taxon>
        <taxon>Agaricomycetes</taxon>
        <taxon>Cantharellales</taxon>
        <taxon>Hydnaceae</taxon>
        <taxon>Hydnum</taxon>
    </lineage>
</organism>
<dbReference type="InterPro" id="IPR013083">
    <property type="entry name" value="Znf_RING/FYVE/PHD"/>
</dbReference>
<evidence type="ECO:0000256" key="6">
    <source>
        <dbReference type="ARBA" id="ARBA00022833"/>
    </source>
</evidence>